<dbReference type="Gene3D" id="3.30.420.10">
    <property type="entry name" value="Ribonuclease H-like superfamily/Ribonuclease H"/>
    <property type="match status" value="1"/>
</dbReference>
<feature type="domain" description="Integrase catalytic" evidence="1">
    <location>
        <begin position="1"/>
        <end position="89"/>
    </location>
</feature>
<dbReference type="PANTHER" id="PTHR47515">
    <property type="entry name" value="LOW CALCIUM RESPONSE LOCUS PROTEIN T"/>
    <property type="match status" value="1"/>
</dbReference>
<comment type="caution">
    <text evidence="2">The sequence shown here is derived from an EMBL/GenBank/DDBJ whole genome shotgun (WGS) entry which is preliminary data.</text>
</comment>
<protein>
    <submittedName>
        <fullName evidence="2">Transposase InsO family protein</fullName>
    </submittedName>
</protein>
<accession>A0ABU1MEZ5</accession>
<dbReference type="InterPro" id="IPR036397">
    <property type="entry name" value="RNaseH_sf"/>
</dbReference>
<reference evidence="2 3" key="1">
    <citation type="submission" date="2023-07" db="EMBL/GenBank/DDBJ databases">
        <title>Sorghum-associated microbial communities from plants grown in Nebraska, USA.</title>
        <authorList>
            <person name="Schachtman D."/>
        </authorList>
    </citation>
    <scope>NUCLEOTIDE SEQUENCE [LARGE SCALE GENOMIC DNA]</scope>
    <source>
        <strain evidence="2 3">DS1730</strain>
    </source>
</reference>
<evidence type="ECO:0000313" key="2">
    <source>
        <dbReference type="EMBL" id="MDR6434604.1"/>
    </source>
</evidence>
<dbReference type="EMBL" id="JAVDQT010000013">
    <property type="protein sequence ID" value="MDR6434604.1"/>
    <property type="molecule type" value="Genomic_DNA"/>
</dbReference>
<sequence length="89" mass="10213">MVHTLERVCRQFGYPAVIRVDNGSEFISHDPDLWAYHKGVVLDFSRPGKLTDKSNIESVNGKFGAECLNADWFMSLKPKQFHFSVVQIR</sequence>
<evidence type="ECO:0000259" key="1">
    <source>
        <dbReference type="PROSITE" id="PS50994"/>
    </source>
</evidence>
<dbReference type="PROSITE" id="PS50994">
    <property type="entry name" value="INTEGRASE"/>
    <property type="match status" value="1"/>
</dbReference>
<dbReference type="Pfam" id="PF00665">
    <property type="entry name" value="rve"/>
    <property type="match status" value="1"/>
</dbReference>
<dbReference type="InterPro" id="IPR001584">
    <property type="entry name" value="Integrase_cat-core"/>
</dbReference>
<organism evidence="2 3">
    <name type="scientific">Brucella pseudogrignonensis</name>
    <dbReference type="NCBI Taxonomy" id="419475"/>
    <lineage>
        <taxon>Bacteria</taxon>
        <taxon>Pseudomonadati</taxon>
        <taxon>Pseudomonadota</taxon>
        <taxon>Alphaproteobacteria</taxon>
        <taxon>Hyphomicrobiales</taxon>
        <taxon>Brucellaceae</taxon>
        <taxon>Brucella/Ochrobactrum group</taxon>
        <taxon>Brucella</taxon>
    </lineage>
</organism>
<keyword evidence="3" id="KW-1185">Reference proteome</keyword>
<dbReference type="PANTHER" id="PTHR47515:SF1">
    <property type="entry name" value="BLR2054 PROTEIN"/>
    <property type="match status" value="1"/>
</dbReference>
<name>A0ABU1MEZ5_9HYPH</name>
<dbReference type="SUPFAM" id="SSF53098">
    <property type="entry name" value="Ribonuclease H-like"/>
    <property type="match status" value="1"/>
</dbReference>
<proteinExistence type="predicted"/>
<dbReference type="Proteomes" id="UP001184614">
    <property type="component" value="Unassembled WGS sequence"/>
</dbReference>
<dbReference type="InterPro" id="IPR012337">
    <property type="entry name" value="RNaseH-like_sf"/>
</dbReference>
<evidence type="ECO:0000313" key="3">
    <source>
        <dbReference type="Proteomes" id="UP001184614"/>
    </source>
</evidence>
<gene>
    <name evidence="2" type="ORF">J2782_004357</name>
</gene>